<feature type="compositionally biased region" description="Low complexity" evidence="1">
    <location>
        <begin position="106"/>
        <end position="123"/>
    </location>
</feature>
<organism evidence="2 3">
    <name type="scientific">Diatrype stigma</name>
    <dbReference type="NCBI Taxonomy" id="117547"/>
    <lineage>
        <taxon>Eukaryota</taxon>
        <taxon>Fungi</taxon>
        <taxon>Dikarya</taxon>
        <taxon>Ascomycota</taxon>
        <taxon>Pezizomycotina</taxon>
        <taxon>Sordariomycetes</taxon>
        <taxon>Xylariomycetidae</taxon>
        <taxon>Xylariales</taxon>
        <taxon>Diatrypaceae</taxon>
        <taxon>Diatrype</taxon>
    </lineage>
</organism>
<name>A0AAN9UH62_9PEZI</name>
<accession>A0AAN9UH62</accession>
<keyword evidence="3" id="KW-1185">Reference proteome</keyword>
<dbReference type="AlphaFoldDB" id="A0AAN9UH62"/>
<evidence type="ECO:0000313" key="3">
    <source>
        <dbReference type="Proteomes" id="UP001320420"/>
    </source>
</evidence>
<comment type="caution">
    <text evidence="2">The sequence shown here is derived from an EMBL/GenBank/DDBJ whole genome shotgun (WGS) entry which is preliminary data.</text>
</comment>
<dbReference type="Proteomes" id="UP001320420">
    <property type="component" value="Unassembled WGS sequence"/>
</dbReference>
<evidence type="ECO:0000256" key="1">
    <source>
        <dbReference type="SAM" id="MobiDB-lite"/>
    </source>
</evidence>
<proteinExistence type="predicted"/>
<evidence type="ECO:0000313" key="2">
    <source>
        <dbReference type="EMBL" id="KAK7747637.1"/>
    </source>
</evidence>
<sequence length="197" mass="21586">MDANTTGDISTRIAALHLAARRLMQGESASQPTRAELGMALELADLAAELAQQHQGEAQGREQTASECGRMQALCYDLLADMYSSVEEFEHKTYDKGKARAHDTEATSVTSPAASSSSGSSGRRTVRFSDQNVPQERRGSASTRGVLELPIRVRDNSGNGECGNSSSLPVRANAEERRPRRVLRRQKGQRFDVWKCF</sequence>
<feature type="region of interest" description="Disordered" evidence="1">
    <location>
        <begin position="100"/>
        <end position="183"/>
    </location>
</feature>
<dbReference type="EMBL" id="JAKJXP020000090">
    <property type="protein sequence ID" value="KAK7747637.1"/>
    <property type="molecule type" value="Genomic_DNA"/>
</dbReference>
<reference evidence="2 3" key="1">
    <citation type="submission" date="2024-02" db="EMBL/GenBank/DDBJ databases">
        <title>De novo assembly and annotation of 12 fungi associated with fruit tree decline syndrome in Ontario, Canada.</title>
        <authorList>
            <person name="Sulman M."/>
            <person name="Ellouze W."/>
            <person name="Ilyukhin E."/>
        </authorList>
    </citation>
    <scope>NUCLEOTIDE SEQUENCE [LARGE SCALE GENOMIC DNA]</scope>
    <source>
        <strain evidence="2 3">M11/M66-122</strain>
    </source>
</reference>
<feature type="compositionally biased region" description="Low complexity" evidence="1">
    <location>
        <begin position="156"/>
        <end position="167"/>
    </location>
</feature>
<protein>
    <submittedName>
        <fullName evidence="2">Uncharacterized protein</fullName>
    </submittedName>
</protein>
<gene>
    <name evidence="2" type="ORF">SLS62_009048</name>
</gene>